<keyword evidence="6" id="KW-1185">Reference proteome</keyword>
<reference evidence="5 6" key="1">
    <citation type="journal article" date="2007" name="Proc. Natl. Acad. Sci. U.S.A.">
        <title>Genome dynamics in a natural archaeal population.</title>
        <authorList>
            <person name="Allen E.E."/>
            <person name="Tyson G.W."/>
            <person name="Whitaker R.J."/>
            <person name="Detter J.C."/>
            <person name="Richardson P.M."/>
            <person name="Banfield J.F."/>
        </authorList>
    </citation>
    <scope>NUCLEOTIDE SEQUENCE [LARGE SCALE GENOMIC DNA]</scope>
    <source>
        <strain evidence="6">fer1</strain>
    </source>
</reference>
<dbReference type="InterPro" id="IPR023444">
    <property type="entry name" value="L-Rhamnon_dehydrat"/>
</dbReference>
<dbReference type="SMART" id="SM00922">
    <property type="entry name" value="MR_MLE"/>
    <property type="match status" value="1"/>
</dbReference>
<dbReference type="SFLD" id="SFLDG00179">
    <property type="entry name" value="mandelate_racemase"/>
    <property type="match status" value="1"/>
</dbReference>
<evidence type="ECO:0000259" key="4">
    <source>
        <dbReference type="SMART" id="SM00922"/>
    </source>
</evidence>
<dbReference type="SUPFAM" id="SSF54826">
    <property type="entry name" value="Enolase N-terminal domain-like"/>
    <property type="match status" value="1"/>
</dbReference>
<dbReference type="AlphaFoldDB" id="S0ANY9"/>
<dbReference type="InterPro" id="IPR029065">
    <property type="entry name" value="Enolase_C-like"/>
</dbReference>
<gene>
    <name evidence="5" type="ORF">FACI_IFERC00001G0502</name>
</gene>
<sequence>MKVESIKIIGREKVKQPVYKYVKPTDYYKDILGEVSPTEAAMINEVCTLEMKAGEYSSYYNTTSDVASFVMEFSGKLKEFNISEINMAWDMLYRLSLPLGRSGVMMHALSAVNIMMYDIYSKSLNVPAYKIMGGATRKRIRAYASHLHPTDLKELRKEAEEYVSQGYKTMKMRFISGPSDINGLEKNIELVKTIRDAVGYDVELAGDAWMSWNYNFALKMVKKLERYDMAWVEEPLMPDDFDAMKMLSWKTGIPISEGEHHYHVYDFKRLLDAGIRILQPDAVWTGGITPMKKIIALAETYGAIVVPHTGNIYNLHVIGSEPESVTPVAEFLTKYREWMEQHMEGTLFPEKGYFTLSDKPGFGLEYKPQ</sequence>
<comment type="cofactor">
    <cofactor evidence="1">
        <name>Mg(2+)</name>
        <dbReference type="ChEBI" id="CHEBI:18420"/>
    </cofactor>
</comment>
<dbReference type="EMBL" id="CP004145">
    <property type="protein sequence ID" value="AGO60482.1"/>
    <property type="molecule type" value="Genomic_DNA"/>
</dbReference>
<dbReference type="RefSeq" id="WP_009886528.1">
    <property type="nucleotide sequence ID" value="NC_021592.1"/>
</dbReference>
<accession>S0ANY9</accession>
<dbReference type="Proteomes" id="UP000014660">
    <property type="component" value="Chromosome"/>
</dbReference>
<evidence type="ECO:0000313" key="6">
    <source>
        <dbReference type="Proteomes" id="UP000014660"/>
    </source>
</evidence>
<dbReference type="PANTHER" id="PTHR13794">
    <property type="entry name" value="ENOLASE SUPERFAMILY, MANDELATE RACEMASE"/>
    <property type="match status" value="1"/>
</dbReference>
<dbReference type="InterPro" id="IPR013342">
    <property type="entry name" value="Mandelate_racemase_C"/>
</dbReference>
<dbReference type="InterPro" id="IPR036849">
    <property type="entry name" value="Enolase-like_C_sf"/>
</dbReference>
<dbReference type="PANTHER" id="PTHR13794:SF58">
    <property type="entry name" value="MITOCHONDRIAL ENOLASE SUPERFAMILY MEMBER 1"/>
    <property type="match status" value="1"/>
</dbReference>
<dbReference type="GeneID" id="16024654"/>
<dbReference type="InterPro" id="IPR046945">
    <property type="entry name" value="RHMD-like"/>
</dbReference>
<name>S0ANY9_FERAC</name>
<dbReference type="GO" id="GO:0016052">
    <property type="term" value="P:carbohydrate catabolic process"/>
    <property type="evidence" value="ECO:0007669"/>
    <property type="project" value="TreeGrafter"/>
</dbReference>
<dbReference type="InterPro" id="IPR029017">
    <property type="entry name" value="Enolase-like_N"/>
</dbReference>
<feature type="domain" description="Mandelate racemase/muconate lactonizing enzyme C-terminal" evidence="4">
    <location>
        <begin position="152"/>
        <end position="254"/>
    </location>
</feature>
<protein>
    <recommendedName>
        <fullName evidence="4">Mandelate racemase/muconate lactonizing enzyme C-terminal domain-containing protein</fullName>
    </recommendedName>
</protein>
<dbReference type="SFLD" id="SFLDS00001">
    <property type="entry name" value="Enolase"/>
    <property type="match status" value="1"/>
</dbReference>
<dbReference type="GO" id="GO:0050032">
    <property type="term" value="F:L-rhamnonate dehydratase activity"/>
    <property type="evidence" value="ECO:0007669"/>
    <property type="project" value="InterPro"/>
</dbReference>
<dbReference type="KEGG" id="fac:FACI_IFERC01G0502"/>
<dbReference type="CDD" id="cd03327">
    <property type="entry name" value="MR_like_2"/>
    <property type="match status" value="1"/>
</dbReference>
<keyword evidence="3" id="KW-0460">Magnesium</keyword>
<evidence type="ECO:0000256" key="3">
    <source>
        <dbReference type="ARBA" id="ARBA00022842"/>
    </source>
</evidence>
<dbReference type="Gene3D" id="3.20.20.120">
    <property type="entry name" value="Enolase-like C-terminal domain"/>
    <property type="match status" value="1"/>
</dbReference>
<dbReference type="Pfam" id="PF13378">
    <property type="entry name" value="MR_MLE_C"/>
    <property type="match status" value="1"/>
</dbReference>
<dbReference type="GO" id="GO:0000287">
    <property type="term" value="F:magnesium ion binding"/>
    <property type="evidence" value="ECO:0007669"/>
    <property type="project" value="TreeGrafter"/>
</dbReference>
<dbReference type="Gene3D" id="3.30.390.10">
    <property type="entry name" value="Enolase-like, N-terminal domain"/>
    <property type="match status" value="1"/>
</dbReference>
<dbReference type="SUPFAM" id="SSF51604">
    <property type="entry name" value="Enolase C-terminal domain-like"/>
    <property type="match status" value="1"/>
</dbReference>
<dbReference type="HOGENOM" id="CLU_030273_1_0_2"/>
<organism evidence="5 6">
    <name type="scientific">Ferroplasma acidarmanus Fer1</name>
    <dbReference type="NCBI Taxonomy" id="333146"/>
    <lineage>
        <taxon>Archaea</taxon>
        <taxon>Methanobacteriati</taxon>
        <taxon>Thermoplasmatota</taxon>
        <taxon>Thermoplasmata</taxon>
        <taxon>Thermoplasmatales</taxon>
        <taxon>Ferroplasmaceae</taxon>
        <taxon>Ferroplasma</taxon>
    </lineage>
</organism>
<evidence type="ECO:0000256" key="1">
    <source>
        <dbReference type="ARBA" id="ARBA00001946"/>
    </source>
</evidence>
<keyword evidence="2" id="KW-0479">Metal-binding</keyword>
<evidence type="ECO:0000313" key="5">
    <source>
        <dbReference type="EMBL" id="AGO60482.1"/>
    </source>
</evidence>
<proteinExistence type="predicted"/>
<evidence type="ECO:0000256" key="2">
    <source>
        <dbReference type="ARBA" id="ARBA00022723"/>
    </source>
</evidence>